<keyword evidence="7" id="KW-1278">Translocase</keyword>
<dbReference type="PANTHER" id="PTHR15184:SF9">
    <property type="entry name" value="SPI-1 TYPE 3 SECRETION SYSTEM ATPASE"/>
    <property type="match status" value="1"/>
</dbReference>
<evidence type="ECO:0000256" key="5">
    <source>
        <dbReference type="ARBA" id="ARBA00022840"/>
    </source>
</evidence>
<dbReference type="SUPFAM" id="SSF52540">
    <property type="entry name" value="P-loop containing nucleoside triphosphate hydrolases"/>
    <property type="match status" value="1"/>
</dbReference>
<proteinExistence type="predicted"/>
<evidence type="ECO:0000256" key="4">
    <source>
        <dbReference type="ARBA" id="ARBA00022741"/>
    </source>
</evidence>
<dbReference type="RefSeq" id="WP_114705579.1">
    <property type="nucleotide sequence ID" value="NZ_QDKL01000001.1"/>
</dbReference>
<feature type="domain" description="AAA+ ATPase" evidence="9">
    <location>
        <begin position="165"/>
        <end position="347"/>
    </location>
</feature>
<evidence type="ECO:0000259" key="9">
    <source>
        <dbReference type="SMART" id="SM00382"/>
    </source>
</evidence>
<dbReference type="InterPro" id="IPR050053">
    <property type="entry name" value="ATPase_alpha/beta_chains"/>
</dbReference>
<dbReference type="EMBL" id="QDKL01000001">
    <property type="protein sequence ID" value="RZF22634.1"/>
    <property type="molecule type" value="Genomic_DNA"/>
</dbReference>
<evidence type="ECO:0000313" key="11">
    <source>
        <dbReference type="Proteomes" id="UP000443582"/>
    </source>
</evidence>
<keyword evidence="3" id="KW-0963">Cytoplasm</keyword>
<dbReference type="InterPro" id="IPR020003">
    <property type="entry name" value="ATPase_a/bsu_AS"/>
</dbReference>
<comment type="subcellular location">
    <subcellularLocation>
        <location evidence="1">Cytoplasm</location>
    </subcellularLocation>
</comment>
<dbReference type="Gene3D" id="3.40.50.12240">
    <property type="match status" value="1"/>
</dbReference>
<dbReference type="PANTHER" id="PTHR15184">
    <property type="entry name" value="ATP SYNTHASE"/>
    <property type="match status" value="1"/>
</dbReference>
<evidence type="ECO:0000256" key="3">
    <source>
        <dbReference type="ARBA" id="ARBA00022490"/>
    </source>
</evidence>
<keyword evidence="11" id="KW-1185">Reference proteome</keyword>
<dbReference type="InterPro" id="IPR000194">
    <property type="entry name" value="ATPase_F1/V1/A1_a/bsu_nucl-bd"/>
</dbReference>
<accession>A0ABY0II48</accession>
<evidence type="ECO:0000256" key="8">
    <source>
        <dbReference type="ARBA" id="ARBA00034006"/>
    </source>
</evidence>
<evidence type="ECO:0000256" key="7">
    <source>
        <dbReference type="ARBA" id="ARBA00022967"/>
    </source>
</evidence>
<evidence type="ECO:0000313" key="10">
    <source>
        <dbReference type="EMBL" id="RZF22634.1"/>
    </source>
</evidence>
<evidence type="ECO:0000256" key="1">
    <source>
        <dbReference type="ARBA" id="ARBA00004496"/>
    </source>
</evidence>
<reference evidence="11" key="1">
    <citation type="journal article" date="2019" name="Int. J. Syst. Evol. Microbiol.">
        <title>Halobacteriovorax valvorus sp. nov., a novel prokaryotic predator isolated from coastal seawater of China.</title>
        <authorList>
            <person name="Chen M.-X."/>
        </authorList>
    </citation>
    <scope>NUCLEOTIDE SEQUENCE [LARGE SCALE GENOMIC DNA]</scope>
    <source>
        <strain evidence="11">BL9</strain>
    </source>
</reference>
<dbReference type="InterPro" id="IPR040627">
    <property type="entry name" value="T3SS_ATPase_C"/>
</dbReference>
<protein>
    <submittedName>
        <fullName evidence="10">FliI/YscN family ATPase</fullName>
    </submittedName>
</protein>
<name>A0ABY0II48_9BACT</name>
<evidence type="ECO:0000256" key="6">
    <source>
        <dbReference type="ARBA" id="ARBA00022927"/>
    </source>
</evidence>
<keyword evidence="2" id="KW-0813">Transport</keyword>
<keyword evidence="6" id="KW-0653">Protein transport</keyword>
<comment type="catalytic activity">
    <reaction evidence="8">
        <text>ATP + H2O + cellular proteinSide 1 = ADP + phosphate + cellular proteinSide 2.</text>
        <dbReference type="EC" id="7.4.2.8"/>
    </reaction>
</comment>
<organism evidence="10 11">
    <name type="scientific">Halobacteriovorax vibrionivorans</name>
    <dbReference type="NCBI Taxonomy" id="2152716"/>
    <lineage>
        <taxon>Bacteria</taxon>
        <taxon>Pseudomonadati</taxon>
        <taxon>Bdellovibrionota</taxon>
        <taxon>Bacteriovoracia</taxon>
        <taxon>Bacteriovoracales</taxon>
        <taxon>Halobacteriovoraceae</taxon>
        <taxon>Halobacteriovorax</taxon>
    </lineage>
</organism>
<dbReference type="CDD" id="cd01136">
    <property type="entry name" value="ATPase_flagellum-secretory_path_III"/>
    <property type="match status" value="1"/>
</dbReference>
<dbReference type="InterPro" id="IPR027417">
    <property type="entry name" value="P-loop_NTPase"/>
</dbReference>
<keyword evidence="4" id="KW-0547">Nucleotide-binding</keyword>
<gene>
    <name evidence="10" type="ORF">DAY19_02345</name>
</gene>
<sequence>MNQNSPFESLDLEAIHKAYEYATPYQKVGKVCASKGMLYEVNLSRAVIGSNVEFVTEFGDRCLGEVVSIDGPKCLTMPYSEISGINSETKVFLKELVTKVNVGEQYLGRVIDFQGNPIDGKGPIKKSNEVRSIFGKPINPLERPPISQVLDTGVNAINAFMTAGKGQRLAIMAGSGVGKSVTLGMVAQKSSADVNVIALIGERGREVREFIEHDLGEEGLKKSIVVVATSDTSALIRMKAAYVATTFAEYFRDQNQDVLLMMDSITRFAMASREISLSAGDPPGQKGYTPTVFAQLPKLMERAGTKANAGSITGIYTVLVEGGDMDEPIADAVRGISDGHIILSRELASKNQFPAIDVLQSLSRVMNKVVTSEHRVVAGHMRDLMSAYRDNEDLINVGAYARGSNPKVDKAMIIIEQLNDLLKQMQGEDHYQTIEELYDSMVGLAKYAEEAYQSDDEE</sequence>
<comment type="caution">
    <text evidence="10">The sequence shown here is derived from an EMBL/GenBank/DDBJ whole genome shotgun (WGS) entry which is preliminary data.</text>
</comment>
<dbReference type="Proteomes" id="UP000443582">
    <property type="component" value="Unassembled WGS sequence"/>
</dbReference>
<dbReference type="NCBIfam" id="TIGR01026">
    <property type="entry name" value="fliI_yscN"/>
    <property type="match status" value="1"/>
</dbReference>
<dbReference type="PROSITE" id="PS00152">
    <property type="entry name" value="ATPASE_ALPHA_BETA"/>
    <property type="match status" value="1"/>
</dbReference>
<dbReference type="Pfam" id="PF18269">
    <property type="entry name" value="T3SS_ATPase_C"/>
    <property type="match status" value="1"/>
</dbReference>
<dbReference type="InterPro" id="IPR005714">
    <property type="entry name" value="ATPase_T3SS_FliI/YscN"/>
</dbReference>
<dbReference type="InterPro" id="IPR003593">
    <property type="entry name" value="AAA+_ATPase"/>
</dbReference>
<dbReference type="SMART" id="SM00382">
    <property type="entry name" value="AAA"/>
    <property type="match status" value="1"/>
</dbReference>
<dbReference type="Pfam" id="PF00006">
    <property type="entry name" value="ATP-synt_ab"/>
    <property type="match status" value="1"/>
</dbReference>
<keyword evidence="5" id="KW-0067">ATP-binding</keyword>
<evidence type="ECO:0000256" key="2">
    <source>
        <dbReference type="ARBA" id="ARBA00022448"/>
    </source>
</evidence>